<comment type="caution">
    <text evidence="1">The sequence shown here is derived from an EMBL/GenBank/DDBJ whole genome shotgun (WGS) entry which is preliminary data.</text>
</comment>
<dbReference type="STRING" id="596151.DesfrDRAFT_0131"/>
<proteinExistence type="predicted"/>
<protein>
    <submittedName>
        <fullName evidence="1">Uncharacterized protein</fullName>
    </submittedName>
</protein>
<reference evidence="1 2" key="1">
    <citation type="submission" date="2010-08" db="EMBL/GenBank/DDBJ databases">
        <title>The draft genome of Desulfovibrio fructosovorans JJ.</title>
        <authorList>
            <consortium name="US DOE Joint Genome Institute (JGI-PGF)"/>
            <person name="Lucas S."/>
            <person name="Copeland A."/>
            <person name="Lapidus A."/>
            <person name="Cheng J.-F."/>
            <person name="Bruce D."/>
            <person name="Goodwin L."/>
            <person name="Pitluck S."/>
            <person name="Land M.L."/>
            <person name="Hauser L."/>
            <person name="Chang Y.-J."/>
            <person name="Jeffries C."/>
            <person name="Wall J.D."/>
            <person name="Stahl D.A."/>
            <person name="Arkin A.P."/>
            <person name="Dehal P."/>
            <person name="Stolyar S.M."/>
            <person name="Hazen T.C."/>
            <person name="Woyke T.J."/>
        </authorList>
    </citation>
    <scope>NUCLEOTIDE SEQUENCE [LARGE SCALE GENOMIC DNA]</scope>
    <source>
        <strain evidence="1 2">JJ</strain>
    </source>
</reference>
<evidence type="ECO:0000313" key="1">
    <source>
        <dbReference type="EMBL" id="EFL53083.1"/>
    </source>
</evidence>
<dbReference type="InterPro" id="IPR046480">
    <property type="entry name" value="DUF6573"/>
</dbReference>
<dbReference type="EMBL" id="AECZ01000001">
    <property type="protein sequence ID" value="EFL53083.1"/>
    <property type="molecule type" value="Genomic_DNA"/>
</dbReference>
<dbReference type="Proteomes" id="UP000006250">
    <property type="component" value="Unassembled WGS sequence"/>
</dbReference>
<dbReference type="AlphaFoldDB" id="E1JR82"/>
<gene>
    <name evidence="1" type="ORF">DesfrDRAFT_0131</name>
</gene>
<dbReference type="Pfam" id="PF20213">
    <property type="entry name" value="DUF6573"/>
    <property type="match status" value="1"/>
</dbReference>
<evidence type="ECO:0000313" key="2">
    <source>
        <dbReference type="Proteomes" id="UP000006250"/>
    </source>
</evidence>
<name>E1JR82_SOLFR</name>
<dbReference type="eggNOG" id="COG0610">
    <property type="taxonomic scope" value="Bacteria"/>
</dbReference>
<accession>E1JR82</accession>
<sequence length="132" mass="14655">MWEGAAIIDAYTRAQAIEDGVLVDMNQDFFGELAKEAGFQFPIAMTETAFAKYVALTPAAIRAGNDMHGRWWDILWMLKREIKAARGGTSELLFHFHCVVDRVRPTPSVLKSVCGPGDNGEPVITIMLPEED</sequence>
<dbReference type="OrthoDB" id="4556966at2"/>
<organism evidence="1 2">
    <name type="scientific">Solidesulfovibrio fructosivorans JJ]</name>
    <dbReference type="NCBI Taxonomy" id="596151"/>
    <lineage>
        <taxon>Bacteria</taxon>
        <taxon>Pseudomonadati</taxon>
        <taxon>Thermodesulfobacteriota</taxon>
        <taxon>Desulfovibrionia</taxon>
        <taxon>Desulfovibrionales</taxon>
        <taxon>Desulfovibrionaceae</taxon>
        <taxon>Solidesulfovibrio</taxon>
    </lineage>
</organism>
<keyword evidence="2" id="KW-1185">Reference proteome</keyword>